<evidence type="ECO:0000256" key="11">
    <source>
        <dbReference type="ARBA" id="ARBA00023049"/>
    </source>
</evidence>
<dbReference type="Pfam" id="PF00004">
    <property type="entry name" value="AAA"/>
    <property type="match status" value="1"/>
</dbReference>
<evidence type="ECO:0000256" key="8">
    <source>
        <dbReference type="ARBA" id="ARBA00022833"/>
    </source>
</evidence>
<comment type="subunit">
    <text evidence="14">Homohexamer.</text>
</comment>
<evidence type="ECO:0000259" key="16">
    <source>
        <dbReference type="SMART" id="SM00382"/>
    </source>
</evidence>
<dbReference type="SUPFAM" id="SSF52540">
    <property type="entry name" value="P-loop containing nucleoside triphosphate hydrolases"/>
    <property type="match status" value="1"/>
</dbReference>
<dbReference type="GO" id="GO:0006508">
    <property type="term" value="P:proteolysis"/>
    <property type="evidence" value="ECO:0007669"/>
    <property type="project" value="UniProtKB-KW"/>
</dbReference>
<comment type="similarity">
    <text evidence="15">Belongs to the AAA ATPase family.</text>
</comment>
<dbReference type="GO" id="GO:0030163">
    <property type="term" value="P:protein catabolic process"/>
    <property type="evidence" value="ECO:0007669"/>
    <property type="project" value="UniProtKB-UniRule"/>
</dbReference>
<dbReference type="NCBIfam" id="TIGR01241">
    <property type="entry name" value="FtsH_fam"/>
    <property type="match status" value="1"/>
</dbReference>
<dbReference type="PANTHER" id="PTHR23076">
    <property type="entry name" value="METALLOPROTEASE M41 FTSH"/>
    <property type="match status" value="1"/>
</dbReference>
<keyword evidence="5 14" id="KW-0479">Metal-binding</keyword>
<proteinExistence type="inferred from homology"/>
<comment type="caution">
    <text evidence="14">Lacks conserved residue(s) required for the propagation of feature annotation.</text>
</comment>
<organism evidence="17 18">
    <name type="scientific">Candidatus Sungbacteria bacterium RIFCSPHIGHO2_02_FULL_51_29</name>
    <dbReference type="NCBI Taxonomy" id="1802273"/>
    <lineage>
        <taxon>Bacteria</taxon>
        <taxon>Candidatus Sungiibacteriota</taxon>
    </lineage>
</organism>
<evidence type="ECO:0000313" key="18">
    <source>
        <dbReference type="Proteomes" id="UP000177811"/>
    </source>
</evidence>
<name>A0A1G2KQ43_9BACT</name>
<evidence type="ECO:0000256" key="12">
    <source>
        <dbReference type="ARBA" id="ARBA00023136"/>
    </source>
</evidence>
<feature type="domain" description="AAA+ ATPase" evidence="16">
    <location>
        <begin position="213"/>
        <end position="352"/>
    </location>
</feature>
<dbReference type="InterPro" id="IPR003593">
    <property type="entry name" value="AAA+_ATPase"/>
</dbReference>
<reference evidence="17 18" key="1">
    <citation type="journal article" date="2016" name="Nat. Commun.">
        <title>Thousands of microbial genomes shed light on interconnected biogeochemical processes in an aquifer system.</title>
        <authorList>
            <person name="Anantharaman K."/>
            <person name="Brown C.T."/>
            <person name="Hug L.A."/>
            <person name="Sharon I."/>
            <person name="Castelle C.J."/>
            <person name="Probst A.J."/>
            <person name="Thomas B.C."/>
            <person name="Singh A."/>
            <person name="Wilkins M.J."/>
            <person name="Karaoz U."/>
            <person name="Brodie E.L."/>
            <person name="Williams K.H."/>
            <person name="Hubbard S.S."/>
            <person name="Banfield J.F."/>
        </authorList>
    </citation>
    <scope>NUCLEOTIDE SEQUENCE [LARGE SCALE GENOMIC DNA]</scope>
</reference>
<dbReference type="FunFam" id="1.20.58.760:FF:000001">
    <property type="entry name" value="ATP-dependent zinc metalloprotease FtsH"/>
    <property type="match status" value="1"/>
</dbReference>
<evidence type="ECO:0000256" key="9">
    <source>
        <dbReference type="ARBA" id="ARBA00022840"/>
    </source>
</evidence>
<evidence type="ECO:0000256" key="2">
    <source>
        <dbReference type="ARBA" id="ARBA00010044"/>
    </source>
</evidence>
<dbReference type="Pfam" id="PF17862">
    <property type="entry name" value="AAA_lid_3"/>
    <property type="match status" value="1"/>
</dbReference>
<dbReference type="Gene3D" id="3.40.50.300">
    <property type="entry name" value="P-loop containing nucleotide triphosphate hydrolases"/>
    <property type="match status" value="1"/>
</dbReference>
<evidence type="ECO:0000256" key="3">
    <source>
        <dbReference type="ARBA" id="ARBA00022670"/>
    </source>
</evidence>
<dbReference type="GO" id="GO:0004176">
    <property type="term" value="F:ATP-dependent peptidase activity"/>
    <property type="evidence" value="ECO:0007669"/>
    <property type="project" value="InterPro"/>
</dbReference>
<gene>
    <name evidence="14" type="primary">ftsH</name>
    <name evidence="17" type="ORF">A3C16_05205</name>
</gene>
<comment type="similarity">
    <text evidence="2 14">In the C-terminal section; belongs to the peptidase M41 family.</text>
</comment>
<evidence type="ECO:0000313" key="17">
    <source>
        <dbReference type="EMBL" id="OHA01540.1"/>
    </source>
</evidence>
<feature type="binding site" evidence="14">
    <location>
        <position position="443"/>
    </location>
    <ligand>
        <name>Zn(2+)</name>
        <dbReference type="ChEBI" id="CHEBI:29105"/>
        <note>catalytic</note>
    </ligand>
</feature>
<keyword evidence="6 14" id="KW-0547">Nucleotide-binding</keyword>
<dbReference type="InterPro" id="IPR037219">
    <property type="entry name" value="Peptidase_M41-like"/>
</dbReference>
<dbReference type="GO" id="GO:0005524">
    <property type="term" value="F:ATP binding"/>
    <property type="evidence" value="ECO:0007669"/>
    <property type="project" value="UniProtKB-UniRule"/>
</dbReference>
<feature type="transmembrane region" description="Helical" evidence="14">
    <location>
        <begin position="17"/>
        <end position="35"/>
    </location>
</feature>
<feature type="active site" evidence="14">
    <location>
        <position position="444"/>
    </location>
</feature>
<dbReference type="EC" id="3.4.24.-" evidence="14"/>
<evidence type="ECO:0000256" key="13">
    <source>
        <dbReference type="ARBA" id="ARBA00061570"/>
    </source>
</evidence>
<dbReference type="PANTHER" id="PTHR23076:SF97">
    <property type="entry name" value="ATP-DEPENDENT ZINC METALLOPROTEASE YME1L1"/>
    <property type="match status" value="1"/>
</dbReference>
<dbReference type="GO" id="GO:0004222">
    <property type="term" value="F:metalloendopeptidase activity"/>
    <property type="evidence" value="ECO:0007669"/>
    <property type="project" value="InterPro"/>
</dbReference>
<dbReference type="Gene3D" id="1.10.8.60">
    <property type="match status" value="1"/>
</dbReference>
<dbReference type="CDD" id="cd19501">
    <property type="entry name" value="RecA-like_FtsH"/>
    <property type="match status" value="1"/>
</dbReference>
<dbReference type="PROSITE" id="PS00674">
    <property type="entry name" value="AAA"/>
    <property type="match status" value="1"/>
</dbReference>
<evidence type="ECO:0000256" key="1">
    <source>
        <dbReference type="ARBA" id="ARBA00004370"/>
    </source>
</evidence>
<feature type="binding site" evidence="14">
    <location>
        <position position="447"/>
    </location>
    <ligand>
        <name>Zn(2+)</name>
        <dbReference type="ChEBI" id="CHEBI:29105"/>
        <note>catalytic</note>
    </ligand>
</feature>
<dbReference type="InterPro" id="IPR027417">
    <property type="entry name" value="P-loop_NTPase"/>
</dbReference>
<evidence type="ECO:0000256" key="14">
    <source>
        <dbReference type="HAMAP-Rule" id="MF_01458"/>
    </source>
</evidence>
<feature type="binding site" evidence="14">
    <location>
        <position position="530"/>
    </location>
    <ligand>
        <name>Zn(2+)</name>
        <dbReference type="ChEBI" id="CHEBI:29105"/>
        <note>catalytic</note>
    </ligand>
</feature>
<keyword evidence="8 14" id="KW-0862">Zinc</keyword>
<dbReference type="InterPro" id="IPR003960">
    <property type="entry name" value="ATPase_AAA_CS"/>
</dbReference>
<dbReference type="GO" id="GO:0016887">
    <property type="term" value="F:ATP hydrolysis activity"/>
    <property type="evidence" value="ECO:0007669"/>
    <property type="project" value="UniProtKB-UniRule"/>
</dbReference>
<protein>
    <recommendedName>
        <fullName evidence="14">ATP-dependent zinc metalloprotease FtsH</fullName>
        <ecNumber evidence="14">3.4.24.-</ecNumber>
    </recommendedName>
</protein>
<comment type="function">
    <text evidence="14">Acts as a processive, ATP-dependent zinc metallopeptidase for both cytoplasmic and membrane proteins. Plays a role in the quality control of integral membrane proteins.</text>
</comment>
<evidence type="ECO:0000256" key="5">
    <source>
        <dbReference type="ARBA" id="ARBA00022723"/>
    </source>
</evidence>
<dbReference type="GO" id="GO:0005886">
    <property type="term" value="C:plasma membrane"/>
    <property type="evidence" value="ECO:0007669"/>
    <property type="project" value="UniProtKB-SubCell"/>
</dbReference>
<comment type="caution">
    <text evidence="17">The sequence shown here is derived from an EMBL/GenBank/DDBJ whole genome shotgun (WGS) entry which is preliminary data.</text>
</comment>
<evidence type="ECO:0000256" key="7">
    <source>
        <dbReference type="ARBA" id="ARBA00022801"/>
    </source>
</evidence>
<dbReference type="InterPro" id="IPR041569">
    <property type="entry name" value="AAA_lid_3"/>
</dbReference>
<dbReference type="FunFam" id="3.40.50.300:FF:000001">
    <property type="entry name" value="ATP-dependent zinc metalloprotease FtsH"/>
    <property type="match status" value="1"/>
</dbReference>
<dbReference type="GO" id="GO:0008270">
    <property type="term" value="F:zinc ion binding"/>
    <property type="evidence" value="ECO:0007669"/>
    <property type="project" value="UniProtKB-UniRule"/>
</dbReference>
<dbReference type="Pfam" id="PF01434">
    <property type="entry name" value="Peptidase_M41"/>
    <property type="match status" value="1"/>
</dbReference>
<dbReference type="InterPro" id="IPR000642">
    <property type="entry name" value="Peptidase_M41"/>
</dbReference>
<accession>A0A1G2KQ43</accession>
<sequence length="639" mass="69680">MEVFVGGGGNPQKFPGILFWVVIGIIFFTIVSSWSKSPNSQADGRIDINETQFMQLAAGEYPGGQLKRVDVDKTGHVLKLAILVRDASGTTSEKTATVFIGWEYSRQDAEVLKKRGVIVVAESPHVGALSQVLWSYGPMILMVFVFFFFLRRMSAGANNGAMMFAKSHPKKVHAGPKVTFDDVAGCDEAKEELWEVVQFLKEPRKFNFLGARIPKGVLLIGSPGNGKTLLARAVAGEAHVEFFATSGSEFVEMFVGVGASRVRDLFEQAKKRAPCILFIDEIDAIGKMRGAGIGGGHDEQGQTLNQILVEMDGFDTSGGVIILAATNRPDTLDSALTRAGRFDRQVVVPAPDLIGREAILKVHAKKTKLDPAVDLKVYARATPGSSGADLENFINEAALLAARRNKDMVGAAELDEALDKILMGRERKSTVMSPQEKRTVAYHEAGHTLVAEVLHREDPENSDPTHKVTIIPRGQALGVTQQLPLGDRFLHSRRYIVNRLAVLMGGRAGEEALGEIIGKTNNYTTGAGDDIKRATDLANSMARQFGMVEDLGPRTFGNRRELVFLGRQVDEQQDYSDVTAYKIDEAVDALIMEAHKSAQGILTNGRDKLVRLAEALFLHETLSAVDIKKLVWGTPAITQ</sequence>
<dbReference type="SUPFAM" id="SSF140990">
    <property type="entry name" value="FtsH protease domain-like"/>
    <property type="match status" value="1"/>
</dbReference>
<dbReference type="SMART" id="SM00382">
    <property type="entry name" value="AAA"/>
    <property type="match status" value="1"/>
</dbReference>
<keyword evidence="9 14" id="KW-0067">ATP-binding</keyword>
<keyword evidence="11 14" id="KW-0482">Metalloprotease</keyword>
<dbReference type="HAMAP" id="MF_01458">
    <property type="entry name" value="FtsH"/>
    <property type="match status" value="1"/>
</dbReference>
<dbReference type="Gene3D" id="1.20.58.760">
    <property type="entry name" value="Peptidase M41"/>
    <property type="match status" value="1"/>
</dbReference>
<dbReference type="InterPro" id="IPR005936">
    <property type="entry name" value="FtsH"/>
</dbReference>
<comment type="cofactor">
    <cofactor evidence="14">
        <name>Zn(2+)</name>
        <dbReference type="ChEBI" id="CHEBI:29105"/>
    </cofactor>
    <text evidence="14">Binds 1 zinc ion per subunit.</text>
</comment>
<evidence type="ECO:0000256" key="4">
    <source>
        <dbReference type="ARBA" id="ARBA00022692"/>
    </source>
</evidence>
<evidence type="ECO:0000256" key="10">
    <source>
        <dbReference type="ARBA" id="ARBA00022989"/>
    </source>
</evidence>
<keyword evidence="14" id="KW-1003">Cell membrane</keyword>
<feature type="transmembrane region" description="Helical" evidence="14">
    <location>
        <begin position="132"/>
        <end position="150"/>
    </location>
</feature>
<comment type="subcellular location">
    <subcellularLocation>
        <location evidence="14">Cell membrane</location>
        <topology evidence="14">Multi-pass membrane protein</topology>
        <orientation evidence="14">Cytoplasmic side</orientation>
    </subcellularLocation>
    <subcellularLocation>
        <location evidence="1">Membrane</location>
    </subcellularLocation>
</comment>
<dbReference type="Proteomes" id="UP000177811">
    <property type="component" value="Unassembled WGS sequence"/>
</dbReference>
<evidence type="ECO:0000256" key="15">
    <source>
        <dbReference type="RuleBase" id="RU003651"/>
    </source>
</evidence>
<dbReference type="InterPro" id="IPR003959">
    <property type="entry name" value="ATPase_AAA_core"/>
</dbReference>
<dbReference type="AlphaFoldDB" id="A0A1G2KQ43"/>
<keyword evidence="3 14" id="KW-0645">Protease</keyword>
<keyword evidence="4 14" id="KW-0812">Transmembrane</keyword>
<evidence type="ECO:0000256" key="6">
    <source>
        <dbReference type="ARBA" id="ARBA00022741"/>
    </source>
</evidence>
<comment type="similarity">
    <text evidence="13 14">In the central section; belongs to the AAA ATPase family.</text>
</comment>
<keyword evidence="10 14" id="KW-1133">Transmembrane helix</keyword>
<dbReference type="FunFam" id="1.10.8.60:FF:000001">
    <property type="entry name" value="ATP-dependent zinc metalloprotease FtsH"/>
    <property type="match status" value="1"/>
</dbReference>
<dbReference type="EMBL" id="MHQL01000060">
    <property type="protein sequence ID" value="OHA01540.1"/>
    <property type="molecule type" value="Genomic_DNA"/>
</dbReference>
<keyword evidence="7 14" id="KW-0378">Hydrolase</keyword>
<keyword evidence="12 14" id="KW-0472">Membrane</keyword>